<gene>
    <name evidence="1" type="ORF">OnM2_067036</name>
</gene>
<organism evidence="1 2">
    <name type="scientific">Erysiphe neolycopersici</name>
    <dbReference type="NCBI Taxonomy" id="212602"/>
    <lineage>
        <taxon>Eukaryota</taxon>
        <taxon>Fungi</taxon>
        <taxon>Dikarya</taxon>
        <taxon>Ascomycota</taxon>
        <taxon>Pezizomycotina</taxon>
        <taxon>Leotiomycetes</taxon>
        <taxon>Erysiphales</taxon>
        <taxon>Erysiphaceae</taxon>
        <taxon>Erysiphe</taxon>
    </lineage>
</organism>
<dbReference type="AlphaFoldDB" id="A0A420HMC8"/>
<reference evidence="1 2" key="1">
    <citation type="journal article" date="2018" name="BMC Genomics">
        <title>Comparative genome analyses reveal sequence features reflecting distinct modes of host-adaptation between dicot and monocot powdery mildew.</title>
        <authorList>
            <person name="Wu Y."/>
            <person name="Ma X."/>
            <person name="Pan Z."/>
            <person name="Kale S.D."/>
            <person name="Song Y."/>
            <person name="King H."/>
            <person name="Zhang Q."/>
            <person name="Presley C."/>
            <person name="Deng X."/>
            <person name="Wei C.I."/>
            <person name="Xiao S."/>
        </authorList>
    </citation>
    <scope>NUCLEOTIDE SEQUENCE [LARGE SCALE GENOMIC DNA]</scope>
    <source>
        <strain evidence="1">UMSG2</strain>
    </source>
</reference>
<protein>
    <submittedName>
        <fullName evidence="1">Uncharacterized protein</fullName>
    </submittedName>
</protein>
<comment type="caution">
    <text evidence="1">The sequence shown here is derived from an EMBL/GenBank/DDBJ whole genome shotgun (WGS) entry which is preliminary data.</text>
</comment>
<name>A0A420HMC8_9PEZI</name>
<keyword evidence="2" id="KW-1185">Reference proteome</keyword>
<evidence type="ECO:0000313" key="1">
    <source>
        <dbReference type="EMBL" id="RKF58549.1"/>
    </source>
</evidence>
<dbReference type="Proteomes" id="UP000286134">
    <property type="component" value="Unassembled WGS sequence"/>
</dbReference>
<proteinExistence type="predicted"/>
<dbReference type="OrthoDB" id="10526859at2759"/>
<sequence length="110" mass="12467">MTGAEAHIIMGQAGYDTINKLQDNCEGVEIEMTVPFPHTVDCETRACAKAHEIISRRPDVEFPAPQGIIFYRTNQDIIPFESRFNGHNHATYTQCDISMSETNIIEEYKC</sequence>
<dbReference type="EMBL" id="MCFK01006703">
    <property type="protein sequence ID" value="RKF58549.1"/>
    <property type="molecule type" value="Genomic_DNA"/>
</dbReference>
<evidence type="ECO:0000313" key="2">
    <source>
        <dbReference type="Proteomes" id="UP000286134"/>
    </source>
</evidence>
<accession>A0A420HMC8</accession>